<dbReference type="Proteomes" id="UP000014605">
    <property type="component" value="Unassembled WGS sequence"/>
</dbReference>
<evidence type="ECO:0000256" key="1">
    <source>
        <dbReference type="SAM" id="Coils"/>
    </source>
</evidence>
<dbReference type="HOGENOM" id="CLU_018678_1_1_12"/>
<comment type="caution">
    <text evidence="3">The sequence shown here is derived from an EMBL/GenBank/DDBJ whole genome shotgun (WGS) entry which is preliminary data.</text>
</comment>
<dbReference type="PANTHER" id="PTHR32204">
    <property type="entry name" value="ATPASE RAVA"/>
    <property type="match status" value="1"/>
</dbReference>
<dbReference type="InterPro" id="IPR003593">
    <property type="entry name" value="AAA+_ATPase"/>
</dbReference>
<dbReference type="RefSeq" id="WP_016518567.1">
    <property type="nucleotide sequence ID" value="NZ_KE332512.1"/>
</dbReference>
<dbReference type="GeneID" id="301461287"/>
<dbReference type="SMART" id="SM00382">
    <property type="entry name" value="AAA"/>
    <property type="match status" value="1"/>
</dbReference>
<dbReference type="AlphaFoldDB" id="S3LCA2"/>
<reference evidence="3 4" key="1">
    <citation type="submission" date="2013-04" db="EMBL/GenBank/DDBJ databases">
        <title>The Genome Sequence of Treponema vincentii F0403.</title>
        <authorList>
            <consortium name="The Broad Institute Genomics Platform"/>
            <person name="Earl A."/>
            <person name="Ward D."/>
            <person name="Feldgarden M."/>
            <person name="Gevers D."/>
            <person name="Leonetti C."/>
            <person name="Izard J."/>
            <person name="Walker B."/>
            <person name="Young S."/>
            <person name="Zeng Q."/>
            <person name="Gargeya S."/>
            <person name="Fitzgerald M."/>
            <person name="Haas B."/>
            <person name="Abouelleil A."/>
            <person name="Allen A.W."/>
            <person name="Alvarado L."/>
            <person name="Arachchi H.M."/>
            <person name="Berlin A.M."/>
            <person name="Chapman S.B."/>
            <person name="Gainer-Dewar J."/>
            <person name="Goldberg J."/>
            <person name="Griggs A."/>
            <person name="Gujja S."/>
            <person name="Hansen M."/>
            <person name="Howarth C."/>
            <person name="Imamovic A."/>
            <person name="Ireland A."/>
            <person name="Larimer J."/>
            <person name="McCowan C."/>
            <person name="Murphy C."/>
            <person name="Pearson M."/>
            <person name="Poon T.W."/>
            <person name="Priest M."/>
            <person name="Roberts A."/>
            <person name="Saif S."/>
            <person name="Shea T."/>
            <person name="Sisk P."/>
            <person name="Sykes S."/>
            <person name="Wortman J."/>
            <person name="Nusbaum C."/>
            <person name="Birren B."/>
        </authorList>
    </citation>
    <scope>NUCLEOTIDE SEQUENCE [LARGE SCALE GENOMIC DNA]</scope>
    <source>
        <strain evidence="3 4">F0403</strain>
    </source>
</reference>
<dbReference type="InterPro" id="IPR027417">
    <property type="entry name" value="P-loop_NTPase"/>
</dbReference>
<keyword evidence="4" id="KW-1185">Reference proteome</keyword>
<evidence type="ECO:0000313" key="4">
    <source>
        <dbReference type="Proteomes" id="UP000014605"/>
    </source>
</evidence>
<feature type="coiled-coil region" evidence="1">
    <location>
        <begin position="620"/>
        <end position="647"/>
    </location>
</feature>
<keyword evidence="1" id="KW-0175">Coiled coil</keyword>
<dbReference type="Pfam" id="PF17868">
    <property type="entry name" value="AAA_lid_8"/>
    <property type="match status" value="1"/>
</dbReference>
<accession>S3LCA2</accession>
<organism evidence="3 4">
    <name type="scientific">Treponema vincentii F0403</name>
    <dbReference type="NCBI Taxonomy" id="1125702"/>
    <lineage>
        <taxon>Bacteria</taxon>
        <taxon>Pseudomonadati</taxon>
        <taxon>Spirochaetota</taxon>
        <taxon>Spirochaetia</taxon>
        <taxon>Spirochaetales</taxon>
        <taxon>Treponemataceae</taxon>
        <taxon>Treponema</taxon>
    </lineage>
</organism>
<gene>
    <name evidence="3" type="ORF">HMPREF1222_01114</name>
</gene>
<proteinExistence type="predicted"/>
<protein>
    <recommendedName>
        <fullName evidence="2">AAA+ ATPase domain-containing protein</fullName>
    </recommendedName>
</protein>
<name>S3LCA2_9SPIR</name>
<dbReference type="SUPFAM" id="SSF52540">
    <property type="entry name" value="P-loop containing nucleoside triphosphate hydrolases"/>
    <property type="match status" value="1"/>
</dbReference>
<dbReference type="Pfam" id="PF20030">
    <property type="entry name" value="bpMoxR"/>
    <property type="match status" value="1"/>
</dbReference>
<dbReference type="InterPro" id="IPR041538">
    <property type="entry name" value="RavA-like_AAA_lid"/>
</dbReference>
<dbReference type="EMBL" id="ATFC01000007">
    <property type="protein sequence ID" value="EPF47290.1"/>
    <property type="molecule type" value="Genomic_DNA"/>
</dbReference>
<dbReference type="InterPro" id="IPR045427">
    <property type="entry name" value="MoxR"/>
</dbReference>
<sequence length="810" mass="92255">MTAPATKEEITEKIIAVVETFDGKRNPSVIMQKLGWTKDTVNDMCGLFNVSKFSEILSQIPQIKMEKTEHGTTYVQLVLDTEHTQLNAKQEEPQMAETTKHHDRIAALENALSEGLYEKDEALRLALLAAIAGESIFFLGAPGCAKSMLARRIAQAFKADGDGSLQYFETLLNQFSTPEDVFGNISLKGLNGEGESGKEEYRRLTENMLPEADVAFIDEIWKASPAILNTLLSIVNEHIFHNGSTVQDVPLKALLAASNELPAKNRGLEALYDRFIIRLPIGFIQNEDSFFDMIEGTSSEFELSDELKKLQISNEDLKNWKTQIDAVQLSEEARAVISAIRKELTAQNETLSEEEKAAGEAFAIGDRRWKKIVRILKTSAFLNDRTEVDLMDCQLIEYCIWGTEKQQKKVRQIVETCIQQNGLDCDTAIDDINDEIEAFTAKVEKDWFDMVKTAAKPVSYKMKDDTNAYKLLKPTAVYFADQTVKPYYISIDDFKWQNYNDRKGMLFDSKGEKLGPNYNFSFSECSIVNDTVTWTDWWRNYNGYSDKTHSMQIEMTPAKTYLQQKEYSDIAQETLQKNFDKAYYKPIVDEIHTEIKALKDKKEADAIPFKANLFANQSYNKSLTAKLDEAIQQFEDAEIALAKQHDRYFNAELDTDFSEGDVILKDGTAFSSEEIESMTEEQKKNVIAVVCIANDKTFALGISEKKLTWNALKEYTLHYGDALPKDYTTNWIVPDKAQLYAIWENRDKLNTSFEALGIEEAMLTPQEYWSASENGEAAAFYQLFDENGLQDHTTKDHEYAVRTIREWSKI</sequence>
<evidence type="ECO:0000259" key="2">
    <source>
        <dbReference type="SMART" id="SM00382"/>
    </source>
</evidence>
<dbReference type="PANTHER" id="PTHR32204:SF0">
    <property type="entry name" value="ATPASE RAVA"/>
    <property type="match status" value="1"/>
</dbReference>
<dbReference type="InterPro" id="IPR050513">
    <property type="entry name" value="RavA_ATPases"/>
</dbReference>
<dbReference type="PATRIC" id="fig|1125702.3.peg.1156"/>
<evidence type="ECO:0000313" key="3">
    <source>
        <dbReference type="EMBL" id="EPF47290.1"/>
    </source>
</evidence>
<dbReference type="CDD" id="cd00009">
    <property type="entry name" value="AAA"/>
    <property type="match status" value="1"/>
</dbReference>
<dbReference type="Gene3D" id="3.40.50.300">
    <property type="entry name" value="P-loop containing nucleotide triphosphate hydrolases"/>
    <property type="match status" value="1"/>
</dbReference>
<feature type="domain" description="AAA+ ATPase" evidence="2">
    <location>
        <begin position="132"/>
        <end position="283"/>
    </location>
</feature>